<dbReference type="GO" id="GO:0005524">
    <property type="term" value="F:ATP binding"/>
    <property type="evidence" value="ECO:0007669"/>
    <property type="project" value="UniProtKB-UniRule"/>
</dbReference>
<keyword evidence="7" id="KW-1185">Reference proteome</keyword>
<keyword evidence="1" id="KW-0436">Ligase</keyword>
<dbReference type="Pfam" id="PF13535">
    <property type="entry name" value="ATP-grasp_4"/>
    <property type="match status" value="1"/>
</dbReference>
<keyword evidence="2 4" id="KW-0547">Nucleotide-binding</keyword>
<reference evidence="6 7" key="1">
    <citation type="submission" date="2023-07" db="EMBL/GenBank/DDBJ databases">
        <title>Pathogenic bacteria of pear tree diseases.</title>
        <authorList>
            <person name="Zhang Z."/>
            <person name="He L."/>
            <person name="Huang R."/>
        </authorList>
    </citation>
    <scope>NUCLEOTIDE SEQUENCE [LARGE SCALE GENOMIC DNA]</scope>
    <source>
        <strain evidence="6 7">DE2</strain>
    </source>
</reference>
<dbReference type="RefSeq" id="WP_306211012.1">
    <property type="nucleotide sequence ID" value="NZ_CP132353.1"/>
</dbReference>
<evidence type="ECO:0000256" key="1">
    <source>
        <dbReference type="ARBA" id="ARBA00022598"/>
    </source>
</evidence>
<dbReference type="AlphaFoldDB" id="A0AA50DL00"/>
<evidence type="ECO:0000313" key="7">
    <source>
        <dbReference type="Proteomes" id="UP001228139"/>
    </source>
</evidence>
<evidence type="ECO:0000256" key="2">
    <source>
        <dbReference type="ARBA" id="ARBA00022741"/>
    </source>
</evidence>
<dbReference type="Gene3D" id="3.30.470.20">
    <property type="entry name" value="ATP-grasp fold, B domain"/>
    <property type="match status" value="1"/>
</dbReference>
<proteinExistence type="predicted"/>
<evidence type="ECO:0000259" key="5">
    <source>
        <dbReference type="PROSITE" id="PS50975"/>
    </source>
</evidence>
<dbReference type="Proteomes" id="UP001228139">
    <property type="component" value="Chromosome"/>
</dbReference>
<dbReference type="NCBIfam" id="NF005543">
    <property type="entry name" value="PRK07206.1"/>
    <property type="match status" value="1"/>
</dbReference>
<evidence type="ECO:0000313" key="6">
    <source>
        <dbReference type="EMBL" id="WLS79839.1"/>
    </source>
</evidence>
<evidence type="ECO:0000256" key="3">
    <source>
        <dbReference type="ARBA" id="ARBA00022840"/>
    </source>
</evidence>
<dbReference type="EMBL" id="CP132353">
    <property type="protein sequence ID" value="WLS79839.1"/>
    <property type="molecule type" value="Genomic_DNA"/>
</dbReference>
<dbReference type="PANTHER" id="PTHR43585">
    <property type="entry name" value="FUMIPYRROLE BIOSYNTHESIS PROTEIN C"/>
    <property type="match status" value="1"/>
</dbReference>
<dbReference type="InterPro" id="IPR011761">
    <property type="entry name" value="ATP-grasp"/>
</dbReference>
<dbReference type="GO" id="GO:0016874">
    <property type="term" value="F:ligase activity"/>
    <property type="evidence" value="ECO:0007669"/>
    <property type="project" value="UniProtKB-KW"/>
</dbReference>
<gene>
    <name evidence="6" type="ORF">Q3V30_04875</name>
</gene>
<organism evidence="6 7">
    <name type="scientific">Erwinia pyri</name>
    <dbReference type="NCBI Taxonomy" id="3062598"/>
    <lineage>
        <taxon>Bacteria</taxon>
        <taxon>Pseudomonadati</taxon>
        <taxon>Pseudomonadota</taxon>
        <taxon>Gammaproteobacteria</taxon>
        <taxon>Enterobacterales</taxon>
        <taxon>Erwiniaceae</taxon>
        <taxon>Erwinia</taxon>
    </lineage>
</organism>
<name>A0AA50DL00_9GAMM</name>
<dbReference type="GO" id="GO:0046872">
    <property type="term" value="F:metal ion binding"/>
    <property type="evidence" value="ECO:0007669"/>
    <property type="project" value="InterPro"/>
</dbReference>
<dbReference type="InterPro" id="IPR052032">
    <property type="entry name" value="ATP-dep_AA_Ligase"/>
</dbReference>
<dbReference type="KEGG" id="epi:Q3V30_04875"/>
<dbReference type="SUPFAM" id="SSF56059">
    <property type="entry name" value="Glutathione synthetase ATP-binding domain-like"/>
    <property type="match status" value="1"/>
</dbReference>
<evidence type="ECO:0000256" key="4">
    <source>
        <dbReference type="PROSITE-ProRule" id="PRU00409"/>
    </source>
</evidence>
<protein>
    <submittedName>
        <fullName evidence="6">ATP-grasp domain-containing protein</fullName>
    </submittedName>
</protein>
<keyword evidence="3 4" id="KW-0067">ATP-binding</keyword>
<dbReference type="PANTHER" id="PTHR43585:SF2">
    <property type="entry name" value="ATP-GRASP ENZYME FSQD"/>
    <property type="match status" value="1"/>
</dbReference>
<accession>A0AA50DL00</accession>
<dbReference type="PROSITE" id="PS50975">
    <property type="entry name" value="ATP_GRASP"/>
    <property type="match status" value="1"/>
</dbReference>
<sequence length="412" mass="46583">MKRIAIVDGFSSGKFIAKGLYEKGCELIHISSSDELDSYYYNGFEYHIYIDSIVHEDMDKTIEFISKFGAECVIAGTESGVTLADNLNKRLQLTYTNSIENISSRRNKYDMIEKVRSAGLNAVDQIKISNWQESKTWLKDRAYPIVLKPLESAGSDGVFICKDENEVRKAFELVSKKKNKLNLINDEVLLQDFLEGCEYVVNFVSLDGKFVTTEVVKYHKRKLESGNIVYDIDEIIDSDSEEFEGLVEYTSRVCAALGIINGPSHAEVMITKKGPYLVEIAARSDGILRPDVASETTGLGQLAATVLSLTEPEKFLDIARQPPYKLKKFSFNVCLICPRTGIFDDHEIRKKAKDLVSFQRIELYVNSGSTASQTKDVFSQPGTIYLVSESKNQLWEDYKKIRTLEESGFYLK</sequence>
<feature type="domain" description="ATP-grasp" evidence="5">
    <location>
        <begin position="112"/>
        <end position="310"/>
    </location>
</feature>